<dbReference type="PANTHER" id="PTHR43214">
    <property type="entry name" value="TWO-COMPONENT RESPONSE REGULATOR"/>
    <property type="match status" value="1"/>
</dbReference>
<dbReference type="InterPro" id="IPR011006">
    <property type="entry name" value="CheY-like_superfamily"/>
</dbReference>
<sequence length="219" mass="24247">MPQDEEQQPMVRLVLADDHRIFLEGLERLLECDFEIVGRAEDGEQLVEVALATRPDLIVTDYSMPKLTGLQAIEKIRRAGLRPRVIILTMHLDPEYASEAIERGVDGYVLKQAASTELVSAIEESMRGGRWLSPSLAMKMFDYEQAAGGAPVDPISKLTSRQKEILTMLVSGKIAKEIAAELHISRKTVEYHKYRMMGELGVATSAELIKLAVQGGLGV</sequence>
<name>A0A518EKN2_9BACT</name>
<dbReference type="PROSITE" id="PS50043">
    <property type="entry name" value="HTH_LUXR_2"/>
    <property type="match status" value="1"/>
</dbReference>
<dbReference type="SMART" id="SM00448">
    <property type="entry name" value="REC"/>
    <property type="match status" value="1"/>
</dbReference>
<dbReference type="AlphaFoldDB" id="A0A518EKN2"/>
<dbReference type="InterPro" id="IPR016032">
    <property type="entry name" value="Sig_transdc_resp-reg_C-effctor"/>
</dbReference>
<keyword evidence="1 5" id="KW-0597">Phosphoprotein</keyword>
<dbReference type="Gene3D" id="3.40.50.2300">
    <property type="match status" value="1"/>
</dbReference>
<dbReference type="Proteomes" id="UP000320390">
    <property type="component" value="Chromosome"/>
</dbReference>
<keyword evidence="9" id="KW-1185">Reference proteome</keyword>
<evidence type="ECO:0000256" key="4">
    <source>
        <dbReference type="ARBA" id="ARBA00023163"/>
    </source>
</evidence>
<dbReference type="InterPro" id="IPR039420">
    <property type="entry name" value="WalR-like"/>
</dbReference>
<dbReference type="OrthoDB" id="9796655at2"/>
<dbReference type="PROSITE" id="PS50110">
    <property type="entry name" value="RESPONSE_REGULATORY"/>
    <property type="match status" value="1"/>
</dbReference>
<feature type="domain" description="Response regulatory" evidence="7">
    <location>
        <begin position="12"/>
        <end position="126"/>
    </location>
</feature>
<accession>A0A518EKN2</accession>
<feature type="modified residue" description="4-aspartylphosphate" evidence="5">
    <location>
        <position position="61"/>
    </location>
</feature>
<dbReference type="PANTHER" id="PTHR43214:SF41">
    <property type="entry name" value="NITRATE_NITRITE RESPONSE REGULATOR PROTEIN NARP"/>
    <property type="match status" value="1"/>
</dbReference>
<dbReference type="GO" id="GO:0006355">
    <property type="term" value="P:regulation of DNA-templated transcription"/>
    <property type="evidence" value="ECO:0007669"/>
    <property type="project" value="InterPro"/>
</dbReference>
<gene>
    <name evidence="8" type="primary">uvrY</name>
    <name evidence="8" type="ORF">Poly30_01440</name>
</gene>
<dbReference type="SUPFAM" id="SSF46894">
    <property type="entry name" value="C-terminal effector domain of the bipartite response regulators"/>
    <property type="match status" value="1"/>
</dbReference>
<feature type="domain" description="HTH luxR-type" evidence="6">
    <location>
        <begin position="151"/>
        <end position="216"/>
    </location>
</feature>
<evidence type="ECO:0000313" key="8">
    <source>
        <dbReference type="EMBL" id="QDV04653.1"/>
    </source>
</evidence>
<organism evidence="8 9">
    <name type="scientific">Saltatorellus ferox</name>
    <dbReference type="NCBI Taxonomy" id="2528018"/>
    <lineage>
        <taxon>Bacteria</taxon>
        <taxon>Pseudomonadati</taxon>
        <taxon>Planctomycetota</taxon>
        <taxon>Planctomycetia</taxon>
        <taxon>Planctomycetia incertae sedis</taxon>
        <taxon>Saltatorellus</taxon>
    </lineage>
</organism>
<dbReference type="PRINTS" id="PR00038">
    <property type="entry name" value="HTHLUXR"/>
</dbReference>
<dbReference type="CDD" id="cd06170">
    <property type="entry name" value="LuxR_C_like"/>
    <property type="match status" value="1"/>
</dbReference>
<dbReference type="InterPro" id="IPR001789">
    <property type="entry name" value="Sig_transdc_resp-reg_receiver"/>
</dbReference>
<evidence type="ECO:0000259" key="7">
    <source>
        <dbReference type="PROSITE" id="PS50110"/>
    </source>
</evidence>
<dbReference type="SMART" id="SM00421">
    <property type="entry name" value="HTH_LUXR"/>
    <property type="match status" value="1"/>
</dbReference>
<dbReference type="InterPro" id="IPR000792">
    <property type="entry name" value="Tscrpt_reg_LuxR_C"/>
</dbReference>
<evidence type="ECO:0000256" key="2">
    <source>
        <dbReference type="ARBA" id="ARBA00023015"/>
    </source>
</evidence>
<evidence type="ECO:0000256" key="1">
    <source>
        <dbReference type="ARBA" id="ARBA00022553"/>
    </source>
</evidence>
<protein>
    <submittedName>
        <fullName evidence="8">Response regulator UvrY</fullName>
    </submittedName>
</protein>
<evidence type="ECO:0000256" key="3">
    <source>
        <dbReference type="ARBA" id="ARBA00023125"/>
    </source>
</evidence>
<evidence type="ECO:0000259" key="6">
    <source>
        <dbReference type="PROSITE" id="PS50043"/>
    </source>
</evidence>
<keyword evidence="4" id="KW-0804">Transcription</keyword>
<evidence type="ECO:0000313" key="9">
    <source>
        <dbReference type="Proteomes" id="UP000320390"/>
    </source>
</evidence>
<keyword evidence="3" id="KW-0238">DNA-binding</keyword>
<dbReference type="InterPro" id="IPR058245">
    <property type="entry name" value="NreC/VraR/RcsB-like_REC"/>
</dbReference>
<dbReference type="Pfam" id="PF00196">
    <property type="entry name" value="GerE"/>
    <property type="match status" value="1"/>
</dbReference>
<dbReference type="RefSeq" id="WP_145194106.1">
    <property type="nucleotide sequence ID" value="NZ_CP036434.1"/>
</dbReference>
<dbReference type="EMBL" id="CP036434">
    <property type="protein sequence ID" value="QDV04653.1"/>
    <property type="molecule type" value="Genomic_DNA"/>
</dbReference>
<proteinExistence type="predicted"/>
<reference evidence="8 9" key="1">
    <citation type="submission" date="2019-02" db="EMBL/GenBank/DDBJ databases">
        <title>Deep-cultivation of Planctomycetes and their phenomic and genomic characterization uncovers novel biology.</title>
        <authorList>
            <person name="Wiegand S."/>
            <person name="Jogler M."/>
            <person name="Boedeker C."/>
            <person name="Pinto D."/>
            <person name="Vollmers J."/>
            <person name="Rivas-Marin E."/>
            <person name="Kohn T."/>
            <person name="Peeters S.H."/>
            <person name="Heuer A."/>
            <person name="Rast P."/>
            <person name="Oberbeckmann S."/>
            <person name="Bunk B."/>
            <person name="Jeske O."/>
            <person name="Meyerdierks A."/>
            <person name="Storesund J.E."/>
            <person name="Kallscheuer N."/>
            <person name="Luecker S."/>
            <person name="Lage O.M."/>
            <person name="Pohl T."/>
            <person name="Merkel B.J."/>
            <person name="Hornburger P."/>
            <person name="Mueller R.-W."/>
            <person name="Bruemmer F."/>
            <person name="Labrenz M."/>
            <person name="Spormann A.M."/>
            <person name="Op den Camp H."/>
            <person name="Overmann J."/>
            <person name="Amann R."/>
            <person name="Jetten M.S.M."/>
            <person name="Mascher T."/>
            <person name="Medema M.H."/>
            <person name="Devos D.P."/>
            <person name="Kaster A.-K."/>
            <person name="Ovreas L."/>
            <person name="Rohde M."/>
            <person name="Galperin M.Y."/>
            <person name="Jogler C."/>
        </authorList>
    </citation>
    <scope>NUCLEOTIDE SEQUENCE [LARGE SCALE GENOMIC DNA]</scope>
    <source>
        <strain evidence="8 9">Poly30</strain>
    </source>
</reference>
<keyword evidence="2" id="KW-0805">Transcription regulation</keyword>
<evidence type="ECO:0000256" key="5">
    <source>
        <dbReference type="PROSITE-ProRule" id="PRU00169"/>
    </source>
</evidence>
<dbReference type="GO" id="GO:0000160">
    <property type="term" value="P:phosphorelay signal transduction system"/>
    <property type="evidence" value="ECO:0007669"/>
    <property type="project" value="InterPro"/>
</dbReference>
<dbReference type="GO" id="GO:0003677">
    <property type="term" value="F:DNA binding"/>
    <property type="evidence" value="ECO:0007669"/>
    <property type="project" value="UniProtKB-KW"/>
</dbReference>
<dbReference type="Pfam" id="PF00072">
    <property type="entry name" value="Response_reg"/>
    <property type="match status" value="1"/>
</dbReference>
<dbReference type="SUPFAM" id="SSF52172">
    <property type="entry name" value="CheY-like"/>
    <property type="match status" value="1"/>
</dbReference>
<dbReference type="CDD" id="cd17535">
    <property type="entry name" value="REC_NarL-like"/>
    <property type="match status" value="1"/>
</dbReference>